<comment type="caution">
    <text evidence="2">The sequence shown here is derived from an EMBL/GenBank/DDBJ whole genome shotgun (WGS) entry which is preliminary data.</text>
</comment>
<proteinExistence type="predicted"/>
<dbReference type="PANTHER" id="PTHR42705:SF2">
    <property type="entry name" value="BIFUNCTIONAL NON-HOMOLOGOUS END JOINING PROTEIN LIGD"/>
    <property type="match status" value="1"/>
</dbReference>
<protein>
    <submittedName>
        <fullName evidence="2">DNA polymerase domain-containing protein</fullName>
    </submittedName>
</protein>
<dbReference type="EMBL" id="NIQC01000004">
    <property type="protein sequence ID" value="OWZ84534.1"/>
    <property type="molecule type" value="Genomic_DNA"/>
</dbReference>
<dbReference type="NCBIfam" id="TIGR02778">
    <property type="entry name" value="ligD_pol"/>
    <property type="match status" value="1"/>
</dbReference>
<feature type="domain" description="DNA ligase D polymerase" evidence="1">
    <location>
        <begin position="42"/>
        <end position="298"/>
    </location>
</feature>
<name>A0A226C1Q8_9FIRM</name>
<sequence>MKALKRKGVIKLTKKSEVLNIQGKEVYLTNLTKIIWPQKKLTKFHLIKYLLDIYPYISPHLKDRPLVMTRYPDGINNKGFYQKDISKIGNLPDWLTTVDLSSGDETIRYVIVDHPATLVWLGNLAAIELHPWLSRINNLEKPDYVVFDLDPMPDAEFSKVKRLAFEFKKLIEQYSQKGYLKLTGSSGLQIFVPLQPKYTYSQVREYAKSISEEIVRENFKIATIERSVRKRDSKKVYLDYLQNVKGKTISTIYGPRANSGAFVSAPVTWDELEKNVATSKTYDLFSVVDRVKQFGDLFESVLNEKYSL</sequence>
<gene>
    <name evidence="2" type="ORF">CDO51_03275</name>
</gene>
<dbReference type="AlphaFoldDB" id="A0A226C1Q8"/>
<accession>A0A226C1Q8</accession>
<dbReference type="CDD" id="cd04861">
    <property type="entry name" value="LigD_Pol_like"/>
    <property type="match status" value="1"/>
</dbReference>
<evidence type="ECO:0000259" key="1">
    <source>
        <dbReference type="Pfam" id="PF21686"/>
    </source>
</evidence>
<dbReference type="Gene3D" id="3.90.920.10">
    <property type="entry name" value="DNA primase, PRIM domain"/>
    <property type="match status" value="1"/>
</dbReference>
<keyword evidence="3" id="KW-1185">Reference proteome</keyword>
<dbReference type="InterPro" id="IPR052171">
    <property type="entry name" value="NHEJ_LigD"/>
</dbReference>
<dbReference type="PANTHER" id="PTHR42705">
    <property type="entry name" value="BIFUNCTIONAL NON-HOMOLOGOUS END JOINING PROTEIN LIGD"/>
    <property type="match status" value="1"/>
</dbReference>
<organism evidence="2 3">
    <name type="scientific">Natranaerobius trueperi</name>
    <dbReference type="NCBI Taxonomy" id="759412"/>
    <lineage>
        <taxon>Bacteria</taxon>
        <taxon>Bacillati</taxon>
        <taxon>Bacillota</taxon>
        <taxon>Clostridia</taxon>
        <taxon>Natranaerobiales</taxon>
        <taxon>Natranaerobiaceae</taxon>
        <taxon>Natranaerobius</taxon>
    </lineage>
</organism>
<evidence type="ECO:0000313" key="2">
    <source>
        <dbReference type="EMBL" id="OWZ84534.1"/>
    </source>
</evidence>
<reference evidence="2 3" key="1">
    <citation type="submission" date="2017-06" db="EMBL/GenBank/DDBJ databases">
        <title>Draft Genome Sequence of Natranaerobius trueperi halophilic, alkalithermophilic bacteria from soda lakes.</title>
        <authorList>
            <person name="Zhao B."/>
        </authorList>
    </citation>
    <scope>NUCLEOTIDE SEQUENCE [LARGE SCALE GENOMIC DNA]</scope>
    <source>
        <strain evidence="2 3">DSM 18760</strain>
    </source>
</reference>
<dbReference type="Pfam" id="PF21686">
    <property type="entry name" value="LigD_Prim-Pol"/>
    <property type="match status" value="1"/>
</dbReference>
<dbReference type="InterPro" id="IPR014145">
    <property type="entry name" value="LigD_pol_dom"/>
</dbReference>
<dbReference type="Proteomes" id="UP000214588">
    <property type="component" value="Unassembled WGS sequence"/>
</dbReference>
<evidence type="ECO:0000313" key="3">
    <source>
        <dbReference type="Proteomes" id="UP000214588"/>
    </source>
</evidence>